<organism evidence="3 4">
    <name type="scientific">Penicillium rubens (strain ATCC 28089 / DSM 1075 / NRRL 1951 / Wisconsin 54-1255)</name>
    <name type="common">Penicillium chrysogenum</name>
    <dbReference type="NCBI Taxonomy" id="500485"/>
    <lineage>
        <taxon>Eukaryota</taxon>
        <taxon>Fungi</taxon>
        <taxon>Dikarya</taxon>
        <taxon>Ascomycota</taxon>
        <taxon>Pezizomycotina</taxon>
        <taxon>Eurotiomycetes</taxon>
        <taxon>Eurotiomycetidae</taxon>
        <taxon>Eurotiales</taxon>
        <taxon>Aspergillaceae</taxon>
        <taxon>Penicillium</taxon>
        <taxon>Penicillium chrysogenum species complex</taxon>
    </lineage>
</organism>
<dbReference type="AlphaFoldDB" id="B6GXU0"/>
<feature type="region of interest" description="Disordered" evidence="1">
    <location>
        <begin position="117"/>
        <end position="150"/>
    </location>
</feature>
<dbReference type="eggNOG" id="ENOG502RDBT">
    <property type="taxonomic scope" value="Eukaryota"/>
</dbReference>
<dbReference type="EMBL" id="AM920427">
    <property type="protein sequence ID" value="CAP79683.1"/>
    <property type="molecule type" value="Genomic_DNA"/>
</dbReference>
<dbReference type="SUPFAM" id="SSF53335">
    <property type="entry name" value="S-adenosyl-L-methionine-dependent methyltransferases"/>
    <property type="match status" value="1"/>
</dbReference>
<feature type="domain" description="Methyltransferase type 11" evidence="2">
    <location>
        <begin position="684"/>
        <end position="765"/>
    </location>
</feature>
<evidence type="ECO:0000259" key="2">
    <source>
        <dbReference type="Pfam" id="PF08241"/>
    </source>
</evidence>
<feature type="compositionally biased region" description="Basic and acidic residues" evidence="1">
    <location>
        <begin position="484"/>
        <end position="494"/>
    </location>
</feature>
<dbReference type="STRING" id="500485.B6GXU0"/>
<dbReference type="PANTHER" id="PTHR43591">
    <property type="entry name" value="METHYLTRANSFERASE"/>
    <property type="match status" value="1"/>
</dbReference>
<dbReference type="PANTHER" id="PTHR43591:SF103">
    <property type="entry name" value="METHYLTRANSFERASE TYPE 11 DOMAIN-CONTAINING PROTEIN"/>
    <property type="match status" value="1"/>
</dbReference>
<sequence>MTDTLRLSNARFPPPRQARGTVLNTIMEDTRESHFAQTSPKGSAPSRLTPAAISPQLKLQTSGLSIPTHARLARLMSPLSAGTTSSCSDTEWQSQMEDFRGYDDMYDASDDDSIDDNETEISDSCFSPDTRPSSLITPITRNSVTSTGGRKRSLTLEIPSSALWPSMNGSLKGSPVPPTPPAKIPVSPAALSMLSRSVPASYAPPSLDGSMTSDQESIISALATPDSQSLPDTNWDARDIHVRRDLDGRGLLPNSALSMLHRNHLDETADSWSETSEDKGEMWQLQPPPTRPRSADGVTPASELSGYSFSDLSIPSPGGFFASLAPRARHTWSIPNTNYPPSSAAAEGFYNLPWRRDEGEIVEQVLDWPERPVGEDPVTAVRDEEAPLTAVRLCDTPTRRSIYQDSPMSAAFDAVQVQEIPRSGNGYEYDECYDQELQERAVASHDRTSIWLSAQASYMSALNETNPVNDIEPIESAESDDVETEAKDTTEDSSKKMVRFVEGVPESLGPLPPVLASKDSIYWQGFQSIRKRSAKTDGFIHRNMRFDAVQSMRLAMTDLHINCLLGKYELVRPERPAYKGPFAKAPRNSVITSELAEKAQFDKVEKEQLVLAQLSQPMWAMDALRSLNGGNLLTSPAQRVLARASSKPKASQGPRKRSLRILDLGGHSSCDWAWQAAHEFPNVKVYTVSSKNQTVNNAIKGPPNHRQLTVANLWELPFGNNQFDVISARSLPALLRTECPAGKDRDEYDLVLKECMRCLKPGGYLEFQVLDAEISRAGPYATAASVEFAFNLRNRGYDPLASKRFVGRLRNTGFVDTQRAWMFLPMGTEPVEQEPMRETPAPRVQSHIEDYEAVQGPVGSTADIASMTGLIGGWMWEQWLLKLRVEMGRERSMLLEGLGAVFDEGRKSGAGWTCLSGWAMKPKKSSISLA</sequence>
<dbReference type="HOGENOM" id="CLU_005788_0_0_1"/>
<dbReference type="GO" id="GO:0008757">
    <property type="term" value="F:S-adenosylmethionine-dependent methyltransferase activity"/>
    <property type="evidence" value="ECO:0007669"/>
    <property type="project" value="InterPro"/>
</dbReference>
<reference evidence="3 4" key="1">
    <citation type="journal article" date="2008" name="Nat. Biotechnol.">
        <title>Genome sequencing and analysis of the filamentous fungus Penicillium chrysogenum.</title>
        <authorList>
            <person name="van den Berg M.A."/>
            <person name="Albang R."/>
            <person name="Albermann K."/>
            <person name="Badger J.H."/>
            <person name="Daran J.-M."/>
            <person name="Driessen A.J.M."/>
            <person name="Garcia-Estrada C."/>
            <person name="Fedorova N.D."/>
            <person name="Harris D.M."/>
            <person name="Heijne W.H.M."/>
            <person name="Joardar V.S."/>
            <person name="Kiel J.A.K.W."/>
            <person name="Kovalchuk A."/>
            <person name="Martin J.F."/>
            <person name="Nierman W.C."/>
            <person name="Nijland J.G."/>
            <person name="Pronk J.T."/>
            <person name="Roubos J.A."/>
            <person name="van der Klei I.J."/>
            <person name="van Peij N.N.M.E."/>
            <person name="Veenhuis M."/>
            <person name="von Doehren H."/>
            <person name="Wagner C."/>
            <person name="Wortman J.R."/>
            <person name="Bovenberg R.A.L."/>
        </authorList>
    </citation>
    <scope>NUCLEOTIDE SEQUENCE [LARGE SCALE GENOMIC DNA]</scope>
    <source>
        <strain evidence="4">ATCC 28089 / DSM 1075 / NRRL 1951 / Wisconsin 54-1255</strain>
    </source>
</reference>
<feature type="compositionally biased region" description="Polar residues" evidence="1">
    <location>
        <begin position="125"/>
        <end position="148"/>
    </location>
</feature>
<dbReference type="InterPro" id="IPR013216">
    <property type="entry name" value="Methyltransf_11"/>
</dbReference>
<dbReference type="BioCyc" id="PCHR:PC12G00560-MONOMER"/>
<accession>B6GXU0</accession>
<dbReference type="OrthoDB" id="10256176at2759"/>
<evidence type="ECO:0000313" key="3">
    <source>
        <dbReference type="EMBL" id="CAP79683.1"/>
    </source>
</evidence>
<keyword evidence="4" id="KW-1185">Reference proteome</keyword>
<evidence type="ECO:0000256" key="1">
    <source>
        <dbReference type="SAM" id="MobiDB-lite"/>
    </source>
</evidence>
<evidence type="ECO:0000313" key="4">
    <source>
        <dbReference type="Proteomes" id="UP000000724"/>
    </source>
</evidence>
<name>B6GXU0_PENRW</name>
<dbReference type="Proteomes" id="UP000000724">
    <property type="component" value="Contig Pc00c12"/>
</dbReference>
<dbReference type="Gene3D" id="3.40.50.150">
    <property type="entry name" value="Vaccinia Virus protein VP39"/>
    <property type="match status" value="1"/>
</dbReference>
<dbReference type="OMA" id="RTELWLM"/>
<proteinExistence type="predicted"/>
<feature type="region of interest" description="Disordered" evidence="1">
    <location>
        <begin position="475"/>
        <end position="494"/>
    </location>
</feature>
<dbReference type="VEuPathDB" id="FungiDB:PCH_Pc12g00560"/>
<feature type="region of interest" description="Disordered" evidence="1">
    <location>
        <begin position="268"/>
        <end position="300"/>
    </location>
</feature>
<gene>
    <name evidence="3" type="ORF">Pc12g00560</name>
    <name evidence="3" type="ORF">PCH_Pc12g00560</name>
</gene>
<dbReference type="InterPro" id="IPR029063">
    <property type="entry name" value="SAM-dependent_MTases_sf"/>
</dbReference>
<protein>
    <submittedName>
        <fullName evidence="3">Pc12g00560 protein</fullName>
    </submittedName>
</protein>
<dbReference type="Pfam" id="PF08241">
    <property type="entry name" value="Methyltransf_11"/>
    <property type="match status" value="1"/>
</dbReference>